<sequence length="50" mass="5198">MLVSGELSAPIRKTYVRNADARPRSCFAALVPVGACPFEKIKHLGGAAGA</sequence>
<accession>A0ABP3SQ57</accession>
<dbReference type="Proteomes" id="UP001500724">
    <property type="component" value="Unassembled WGS sequence"/>
</dbReference>
<keyword evidence="2" id="KW-1185">Reference proteome</keyword>
<dbReference type="EMBL" id="BAAAGU010000045">
    <property type="protein sequence ID" value="GAA0658358.1"/>
    <property type="molecule type" value="Genomic_DNA"/>
</dbReference>
<comment type="caution">
    <text evidence="1">The sequence shown here is derived from an EMBL/GenBank/DDBJ whole genome shotgun (WGS) entry which is preliminary data.</text>
</comment>
<proteinExistence type="predicted"/>
<evidence type="ECO:0000313" key="2">
    <source>
        <dbReference type="Proteomes" id="UP001500724"/>
    </source>
</evidence>
<organism evidence="1 2">
    <name type="scientific">Streptomyces thermocarboxydovorans</name>
    <dbReference type="NCBI Taxonomy" id="59298"/>
    <lineage>
        <taxon>Bacteria</taxon>
        <taxon>Bacillati</taxon>
        <taxon>Actinomycetota</taxon>
        <taxon>Actinomycetes</taxon>
        <taxon>Kitasatosporales</taxon>
        <taxon>Streptomycetaceae</taxon>
        <taxon>Streptomyces</taxon>
    </lineage>
</organism>
<protein>
    <submittedName>
        <fullName evidence="1">Uncharacterized protein</fullName>
    </submittedName>
</protein>
<evidence type="ECO:0000313" key="1">
    <source>
        <dbReference type="EMBL" id="GAA0658358.1"/>
    </source>
</evidence>
<dbReference type="RefSeq" id="WP_344004167.1">
    <property type="nucleotide sequence ID" value="NZ_BAAAGU010000045.1"/>
</dbReference>
<reference evidence="2" key="1">
    <citation type="journal article" date="2019" name="Int. J. Syst. Evol. Microbiol.">
        <title>The Global Catalogue of Microorganisms (GCM) 10K type strain sequencing project: providing services to taxonomists for standard genome sequencing and annotation.</title>
        <authorList>
            <consortium name="The Broad Institute Genomics Platform"/>
            <consortium name="The Broad Institute Genome Sequencing Center for Infectious Disease"/>
            <person name="Wu L."/>
            <person name="Ma J."/>
        </authorList>
    </citation>
    <scope>NUCLEOTIDE SEQUENCE [LARGE SCALE GENOMIC DNA]</scope>
    <source>
        <strain evidence="2">JCM 10367</strain>
    </source>
</reference>
<name>A0ABP3SQ57_9ACTN</name>
<gene>
    <name evidence="1" type="ORF">GCM10009535_42020</name>
</gene>